<evidence type="ECO:0000256" key="1">
    <source>
        <dbReference type="ARBA" id="ARBA00004651"/>
    </source>
</evidence>
<keyword evidence="2" id="KW-1003">Cell membrane</keyword>
<dbReference type="EMBL" id="NGJX01000022">
    <property type="protein sequence ID" value="RST98370.1"/>
    <property type="molecule type" value="Genomic_DNA"/>
</dbReference>
<dbReference type="InterPro" id="IPR024923">
    <property type="entry name" value="PG_synth_SpoVB"/>
</dbReference>
<evidence type="ECO:0000313" key="6">
    <source>
        <dbReference type="EMBL" id="RST98370.1"/>
    </source>
</evidence>
<evidence type="ECO:0000256" key="4">
    <source>
        <dbReference type="ARBA" id="ARBA00022989"/>
    </source>
</evidence>
<dbReference type="Proteomes" id="UP000288197">
    <property type="component" value="Unassembled WGS sequence"/>
</dbReference>
<name>A0A369ANP8_9ENTE</name>
<protein>
    <submittedName>
        <fullName evidence="6">Uncharacterized protein</fullName>
    </submittedName>
</protein>
<dbReference type="GeneID" id="63147564"/>
<evidence type="ECO:0000256" key="3">
    <source>
        <dbReference type="ARBA" id="ARBA00022692"/>
    </source>
</evidence>
<dbReference type="AlphaFoldDB" id="A0A369ANP8"/>
<organism evidence="6 7">
    <name type="scientific">Vagococcus fluvialis</name>
    <dbReference type="NCBI Taxonomy" id="2738"/>
    <lineage>
        <taxon>Bacteria</taxon>
        <taxon>Bacillati</taxon>
        <taxon>Bacillota</taxon>
        <taxon>Bacilli</taxon>
        <taxon>Lactobacillales</taxon>
        <taxon>Enterococcaceae</taxon>
        <taxon>Vagococcus</taxon>
    </lineage>
</organism>
<dbReference type="GO" id="GO:0005886">
    <property type="term" value="C:plasma membrane"/>
    <property type="evidence" value="ECO:0007669"/>
    <property type="project" value="UniProtKB-SubCell"/>
</dbReference>
<proteinExistence type="predicted"/>
<evidence type="ECO:0000256" key="5">
    <source>
        <dbReference type="ARBA" id="ARBA00023136"/>
    </source>
</evidence>
<keyword evidence="3" id="KW-0812">Transmembrane</keyword>
<dbReference type="PANTHER" id="PTHR30250">
    <property type="entry name" value="PST FAMILY PREDICTED COLANIC ACID TRANSPORTER"/>
    <property type="match status" value="1"/>
</dbReference>
<keyword evidence="7" id="KW-1185">Reference proteome</keyword>
<dbReference type="OrthoDB" id="9775950at2"/>
<evidence type="ECO:0000313" key="7">
    <source>
        <dbReference type="Proteomes" id="UP000288197"/>
    </source>
</evidence>
<evidence type="ECO:0000256" key="2">
    <source>
        <dbReference type="ARBA" id="ARBA00022475"/>
    </source>
</evidence>
<keyword evidence="4" id="KW-1133">Transmembrane helix</keyword>
<dbReference type="InterPro" id="IPR002797">
    <property type="entry name" value="Polysacc_synth"/>
</dbReference>
<dbReference type="PANTHER" id="PTHR30250:SF29">
    <property type="entry name" value="POLYSACCHARIDE BIOSYNTHESIS PROTEIN C-TERMINAL DOMAIN-CONTAINING PROTEIN"/>
    <property type="match status" value="1"/>
</dbReference>
<dbReference type="RefSeq" id="WP_114290561.1">
    <property type="nucleotide sequence ID" value="NZ_CP081459.1"/>
</dbReference>
<gene>
    <name evidence="6" type="ORF">CBF32_13045</name>
</gene>
<accession>A0A369ANP8</accession>
<dbReference type="InterPro" id="IPR050833">
    <property type="entry name" value="Poly_Biosynth_Transport"/>
</dbReference>
<dbReference type="CDD" id="cd13124">
    <property type="entry name" value="MATE_SpoVB_like"/>
    <property type="match status" value="1"/>
</dbReference>
<keyword evidence="5" id="KW-0472">Membrane</keyword>
<dbReference type="Pfam" id="PF01943">
    <property type="entry name" value="Polysacc_synt"/>
    <property type="match status" value="1"/>
</dbReference>
<comment type="caution">
    <text evidence="6">The sequence shown here is derived from an EMBL/GenBank/DDBJ whole genome shotgun (WGS) entry which is preliminary data.</text>
</comment>
<comment type="subcellular location">
    <subcellularLocation>
        <location evidence="1">Cell membrane</location>
        <topology evidence="1">Multi-pass membrane protein</topology>
    </subcellularLocation>
</comment>
<sequence>MSDKSLEKNMLQGTVILTLTSFGVKLLSAVYRVPYQNLVGDEGFYVYQQIYPIYGIGMTLALTGLPIYLSKILAASNTEDEQEKKLNFFFIVVSSLSLIMFLFLYFLAYHIAKVMGDVNLEPLIRIVAFIFLLVPFLSTYRGFFQGKLEMKPTAISQLVEQGTRVLVILGAGYLFTIFDWSVYTVGSYAMLGALVGGFLGLVVLRSYSKQHPFKLKLKGHDIKELRHFAKRLIIEGGTLCFFSAYLIVFQLVDAFTVKQFLVYGGMDDLSAKIAKGVFDRGQPLVQLGLVVAVSMTAAFLPPLTKHFMNREKKEYEQMVFSYIKVSRVIAVAAAVGLALVLPYINITLFSDNQQELTLSLFVLSIYFVSMIQTYQTIYQSQNIVRYQLFAALAGLFTKIVQTPLLTFYFKTVGASLSTLFGLLVCLGVLKWYLNQTMPRHKTGKDYRIKLSINLGLMVITLIIYRVVLEGLNWYQFSRLGDFVLALIGVFLGALVYISGMIKNNLFTEEEWRMLPFGEKIVKRMKNKK</sequence>
<reference evidence="6 7" key="1">
    <citation type="submission" date="2017-05" db="EMBL/GenBank/DDBJ databases">
        <title>Vagococcus spp. assemblies.</title>
        <authorList>
            <person name="Gulvik C.A."/>
        </authorList>
    </citation>
    <scope>NUCLEOTIDE SEQUENCE [LARGE SCALE GENOMIC DNA]</scope>
    <source>
        <strain evidence="6 7">NCFB 2497</strain>
    </source>
</reference>